<keyword evidence="2" id="KW-1015">Disulfide bond</keyword>
<comment type="caution">
    <text evidence="4">The sequence shown here is derived from an EMBL/GenBank/DDBJ whole genome shotgun (WGS) entry which is preliminary data.</text>
</comment>
<protein>
    <recommendedName>
        <fullName evidence="3">COX assembly mitochondrial protein</fullName>
    </recommendedName>
</protein>
<dbReference type="InterPro" id="IPR013892">
    <property type="entry name" value="Cyt_c_biogenesis_Cmc1-like"/>
</dbReference>
<evidence type="ECO:0000256" key="3">
    <source>
        <dbReference type="RuleBase" id="RU364104"/>
    </source>
</evidence>
<keyword evidence="3" id="KW-0143">Chaperone</keyword>
<dbReference type="PROSITE" id="PS51808">
    <property type="entry name" value="CHCH"/>
    <property type="match status" value="1"/>
</dbReference>
<dbReference type="Proteomes" id="UP001151582">
    <property type="component" value="Unassembled WGS sequence"/>
</dbReference>
<sequence length="96" mass="11205">MSQPRSSSRYLSAQDEDKIIKEWRKQTMKECDAFVKAFAECSQGRTVSIAWACRDQNKAMNDCLRTYRTQDRLDAIRQKLMDEKQTKLQVASPNEP</sequence>
<dbReference type="AlphaFoldDB" id="A0A9W8B351"/>
<evidence type="ECO:0000256" key="1">
    <source>
        <dbReference type="ARBA" id="ARBA00007347"/>
    </source>
</evidence>
<evidence type="ECO:0000256" key="2">
    <source>
        <dbReference type="ARBA" id="ARBA00023157"/>
    </source>
</evidence>
<accession>A0A9W8B351</accession>
<proteinExistence type="inferred from homology"/>
<organism evidence="4 5">
    <name type="scientific">Dimargaris verticillata</name>
    <dbReference type="NCBI Taxonomy" id="2761393"/>
    <lineage>
        <taxon>Eukaryota</taxon>
        <taxon>Fungi</taxon>
        <taxon>Fungi incertae sedis</taxon>
        <taxon>Zoopagomycota</taxon>
        <taxon>Kickxellomycotina</taxon>
        <taxon>Dimargaritomycetes</taxon>
        <taxon>Dimargaritales</taxon>
        <taxon>Dimargaritaceae</taxon>
        <taxon>Dimargaris</taxon>
    </lineage>
</organism>
<keyword evidence="3" id="KW-0496">Mitochondrion</keyword>
<dbReference type="Pfam" id="PF08583">
    <property type="entry name" value="Cmc1"/>
    <property type="match status" value="1"/>
</dbReference>
<dbReference type="PANTHER" id="PTHR22977">
    <property type="entry name" value="COX ASSEMBLY MITOCHONDRIAL PROTEIN"/>
    <property type="match status" value="1"/>
</dbReference>
<reference evidence="4" key="1">
    <citation type="submission" date="2022-07" db="EMBL/GenBank/DDBJ databases">
        <title>Phylogenomic reconstructions and comparative analyses of Kickxellomycotina fungi.</title>
        <authorList>
            <person name="Reynolds N.K."/>
            <person name="Stajich J.E."/>
            <person name="Barry K."/>
            <person name="Grigoriev I.V."/>
            <person name="Crous P."/>
            <person name="Smith M.E."/>
        </authorList>
    </citation>
    <scope>NUCLEOTIDE SEQUENCE</scope>
    <source>
        <strain evidence="4">RSA 567</strain>
    </source>
</reference>
<comment type="similarity">
    <text evidence="1 3">Belongs to the CMC family.</text>
</comment>
<comment type="subcellular location">
    <subcellularLocation>
        <location evidence="3">Mitochondrion inner membrane</location>
    </subcellularLocation>
</comment>
<keyword evidence="3" id="KW-0999">Mitochondrion inner membrane</keyword>
<keyword evidence="3" id="KW-0472">Membrane</keyword>
<name>A0A9W8B351_9FUNG</name>
<evidence type="ECO:0000313" key="5">
    <source>
        <dbReference type="Proteomes" id="UP001151582"/>
    </source>
</evidence>
<dbReference type="PANTHER" id="PTHR22977:SF5">
    <property type="entry name" value="COX ASSEMBLY MITOCHONDRIAL PROTEIN HOMOLOG"/>
    <property type="match status" value="1"/>
</dbReference>
<comment type="function">
    <text evidence="3">Required for mitochondrial cytochrome c oxidase (COX) assembly and respiration.</text>
</comment>
<evidence type="ECO:0000313" key="4">
    <source>
        <dbReference type="EMBL" id="KAJ1981024.1"/>
    </source>
</evidence>
<gene>
    <name evidence="4" type="ORF">H4R34_002239</name>
</gene>
<dbReference type="GO" id="GO:0005743">
    <property type="term" value="C:mitochondrial inner membrane"/>
    <property type="evidence" value="ECO:0007669"/>
    <property type="project" value="UniProtKB-SubCell"/>
</dbReference>
<dbReference type="OrthoDB" id="6224010at2759"/>
<keyword evidence="5" id="KW-1185">Reference proteome</keyword>
<dbReference type="EMBL" id="JANBQB010000141">
    <property type="protein sequence ID" value="KAJ1981024.1"/>
    <property type="molecule type" value="Genomic_DNA"/>
</dbReference>